<evidence type="ECO:0000313" key="4">
    <source>
        <dbReference type="Proteomes" id="UP000823749"/>
    </source>
</evidence>
<dbReference type="EMBL" id="JACTNZ010000007">
    <property type="protein sequence ID" value="KAG5542104.1"/>
    <property type="molecule type" value="Genomic_DNA"/>
</dbReference>
<dbReference type="PANTHER" id="PTHR31896:SF12">
    <property type="entry name" value="HXXXD-TYPE ACYL-TRANSFERASE FAMILY PROTEIN"/>
    <property type="match status" value="1"/>
</dbReference>
<dbReference type="PANTHER" id="PTHR31896">
    <property type="entry name" value="FAMILY REGULATORY PROTEIN, PUTATIVE (AFU_ORTHOLOGUE AFUA_3G14730)-RELATED"/>
    <property type="match status" value="1"/>
</dbReference>
<protein>
    <submittedName>
        <fullName evidence="3">Uncharacterized protein</fullName>
    </submittedName>
</protein>
<keyword evidence="2" id="KW-0175">Coiled coil</keyword>
<gene>
    <name evidence="3" type="ORF">RHGRI_021831</name>
</gene>
<dbReference type="AlphaFoldDB" id="A0AAV6JSX1"/>
<dbReference type="GO" id="GO:0016740">
    <property type="term" value="F:transferase activity"/>
    <property type="evidence" value="ECO:0007669"/>
    <property type="project" value="UniProtKB-KW"/>
</dbReference>
<organism evidence="3 4">
    <name type="scientific">Rhododendron griersonianum</name>
    <dbReference type="NCBI Taxonomy" id="479676"/>
    <lineage>
        <taxon>Eukaryota</taxon>
        <taxon>Viridiplantae</taxon>
        <taxon>Streptophyta</taxon>
        <taxon>Embryophyta</taxon>
        <taxon>Tracheophyta</taxon>
        <taxon>Spermatophyta</taxon>
        <taxon>Magnoliopsida</taxon>
        <taxon>eudicotyledons</taxon>
        <taxon>Gunneridae</taxon>
        <taxon>Pentapetalae</taxon>
        <taxon>asterids</taxon>
        <taxon>Ericales</taxon>
        <taxon>Ericaceae</taxon>
        <taxon>Ericoideae</taxon>
        <taxon>Rhodoreae</taxon>
        <taxon>Rhododendron</taxon>
    </lineage>
</organism>
<name>A0AAV6JSX1_9ERIC</name>
<dbReference type="InterPro" id="IPR023213">
    <property type="entry name" value="CAT-like_dom_sf"/>
</dbReference>
<evidence type="ECO:0000256" key="1">
    <source>
        <dbReference type="ARBA" id="ARBA00022679"/>
    </source>
</evidence>
<proteinExistence type="predicted"/>
<comment type="caution">
    <text evidence="3">The sequence shown here is derived from an EMBL/GenBank/DDBJ whole genome shotgun (WGS) entry which is preliminary data.</text>
</comment>
<evidence type="ECO:0000256" key="2">
    <source>
        <dbReference type="SAM" id="Coils"/>
    </source>
</evidence>
<keyword evidence="4" id="KW-1185">Reference proteome</keyword>
<dbReference type="Proteomes" id="UP000823749">
    <property type="component" value="Chromosome 7"/>
</dbReference>
<feature type="coiled-coil region" evidence="2">
    <location>
        <begin position="494"/>
        <end position="523"/>
    </location>
</feature>
<sequence length="916" mass="103764">MSTPTVQTISECFIKPQYSVEEVKPPIHLAAWDLAMLSVNYIQKSLLFIKPQITRSDQENPVESLLNRLKDSLSLTLVHFYPLAGRLTTLKQENPPSYSVYIDCNNSPGAKFIYATADLTIADILSPVDVPIVVQSFFDHDRAINHDGHSMSLLSIQVTELIDGVFIGCSANHAVIDGTSYWQFFEILSHTFAAEEKNPGIPRPPILKRWFPNGHGPIHNLPFSHHGQFISRFEAPPLRERIFHFSSESIAKLKTKANSESKSSKISSFQTVSALVWRCVIRARCLPRDPETTCIITANNRSRMDPPLPNEYFGNSVLRLVGKASVGDLLDHGLGWAAWQLHEAVEGHSDVAVREWVEKWMEDPVIYTRGPGLYNPYGLLMGSLLRFGIYENEFGMGKAVAIRSGYANKFDGKVMLYPGYEGRGSMDLEDPKVACHVLVLTLSLASTQGIGLLSLYKELDFHFEDWSESSQNGTETRFGRACYIFGITRLVLAQQVLEMKRQLAQLNLEQAQKKQVLEGSNQEASKPKLPPNTYKEAISREGQPQYIGNLVSLGNKPMASLKAQPSQKGITISEPIATEIKPWKPSANRPMTKDQLELLTLAFNHVRRGTASRQPIRSIEAEFNRMNKIIKNIMVQEKIKSNSDFSPETFKEEIDIDQDLIDPEIPVKWDIFPAKICYQFFARLTRWQQLYTSFTSGSWEEVLKNCFNKDLAPVFKDKAKIFDNQLIIFGEIDSEIFQELFEAGFIAAFPIIQHVGRMIQKTHLTVQEFTNFLYNGIEHRSIISADQVYGVRVISAPPLFQHERWKTVGEFNSSKPQIFPSIHLLQEVRDIKNLQPIPVKTTPGFRGINATVRAKGLQQIHDASSDFTDHYVWKDDKRILCHAEDGHNRSLLAIQFELGSKGFLWDQQLIMEDPIP</sequence>
<dbReference type="InterPro" id="IPR051283">
    <property type="entry name" value="Sec_Metabolite_Acyltrans"/>
</dbReference>
<reference evidence="3" key="1">
    <citation type="submission" date="2020-08" db="EMBL/GenBank/DDBJ databases">
        <title>Plant Genome Project.</title>
        <authorList>
            <person name="Zhang R.-G."/>
        </authorList>
    </citation>
    <scope>NUCLEOTIDE SEQUENCE</scope>
    <source>
        <strain evidence="3">WSP0</strain>
        <tissue evidence="3">Leaf</tissue>
    </source>
</reference>
<dbReference type="Pfam" id="PF02458">
    <property type="entry name" value="Transferase"/>
    <property type="match status" value="1"/>
</dbReference>
<evidence type="ECO:0000313" key="3">
    <source>
        <dbReference type="EMBL" id="KAG5542104.1"/>
    </source>
</evidence>
<keyword evidence="1" id="KW-0808">Transferase</keyword>
<accession>A0AAV6JSX1</accession>
<dbReference type="Gene3D" id="3.30.559.10">
    <property type="entry name" value="Chloramphenicol acetyltransferase-like domain"/>
    <property type="match status" value="2"/>
</dbReference>